<reference evidence="5" key="2">
    <citation type="submission" date="2020-05" db="UniProtKB">
        <authorList>
            <consortium name="EnsemblMetazoa"/>
        </authorList>
    </citation>
    <scope>IDENTIFICATION</scope>
    <source>
        <strain evidence="5">Indian</strain>
    </source>
</reference>
<dbReference type="InterPro" id="IPR050271">
    <property type="entry name" value="UDP-glycosyltransferase"/>
</dbReference>
<dbReference type="Proteomes" id="UP000076408">
    <property type="component" value="Unassembled WGS sequence"/>
</dbReference>
<dbReference type="FunFam" id="3.40.50.2000:FF:000050">
    <property type="entry name" value="UDP-glucuronosyltransferase"/>
    <property type="match status" value="1"/>
</dbReference>
<dbReference type="PANTHER" id="PTHR48043:SF159">
    <property type="entry name" value="EG:EG0003.4 PROTEIN-RELATED"/>
    <property type="match status" value="1"/>
</dbReference>
<dbReference type="EnsemblMetazoa" id="ASTEI03891-RA">
    <property type="protein sequence ID" value="ASTEI03891-PA"/>
    <property type="gene ID" value="ASTEI03891"/>
</dbReference>
<reference evidence="6" key="1">
    <citation type="journal article" date="2014" name="Genome Biol.">
        <title>Genome analysis of a major urban malaria vector mosquito, Anopheles stephensi.</title>
        <authorList>
            <person name="Jiang X."/>
            <person name="Peery A."/>
            <person name="Hall A.B."/>
            <person name="Sharma A."/>
            <person name="Chen X.G."/>
            <person name="Waterhouse R.M."/>
            <person name="Komissarov A."/>
            <person name="Riehle M.M."/>
            <person name="Shouche Y."/>
            <person name="Sharakhova M.V."/>
            <person name="Lawson D."/>
            <person name="Pakpour N."/>
            <person name="Arensburger P."/>
            <person name="Davidson V.L."/>
            <person name="Eiglmeier K."/>
            <person name="Emrich S."/>
            <person name="George P."/>
            <person name="Kennedy R.C."/>
            <person name="Mane S.P."/>
            <person name="Maslen G."/>
            <person name="Oringanje C."/>
            <person name="Qi Y."/>
            <person name="Settlage R."/>
            <person name="Tojo M."/>
            <person name="Tubio J.M."/>
            <person name="Unger M.F."/>
            <person name="Wang B."/>
            <person name="Vernick K.D."/>
            <person name="Ribeiro J.M."/>
            <person name="James A.A."/>
            <person name="Michel K."/>
            <person name="Riehle M.A."/>
            <person name="Luckhart S."/>
            <person name="Sharakhov I.V."/>
            <person name="Tu Z."/>
        </authorList>
    </citation>
    <scope>NUCLEOTIDE SEQUENCE [LARGE SCALE GENOMIC DNA]</scope>
    <source>
        <strain evidence="6">Indian</strain>
    </source>
</reference>
<dbReference type="STRING" id="30069.A0A182Y605"/>
<dbReference type="PANTHER" id="PTHR48043">
    <property type="entry name" value="EG:EG0003.4 PROTEIN-RELATED"/>
    <property type="match status" value="1"/>
</dbReference>
<evidence type="ECO:0000313" key="5">
    <source>
        <dbReference type="EnsemblMetazoa" id="ASTEI03891-PA"/>
    </source>
</evidence>
<dbReference type="GO" id="GO:0008194">
    <property type="term" value="F:UDP-glycosyltransferase activity"/>
    <property type="evidence" value="ECO:0007669"/>
    <property type="project" value="InterPro"/>
</dbReference>
<dbReference type="SUPFAM" id="SSF53756">
    <property type="entry name" value="UDP-Glycosyltransferase/glycogen phosphorylase"/>
    <property type="match status" value="1"/>
</dbReference>
<dbReference type="VEuPathDB" id="VectorBase:ASTEI03891"/>
<name>A0A182Y605_ANOST</name>
<proteinExistence type="inferred from homology"/>
<dbReference type="VEuPathDB" id="VectorBase:ASTEI20_035547"/>
<dbReference type="AlphaFoldDB" id="A0A182Y605"/>
<protein>
    <submittedName>
        <fullName evidence="5">Uncharacterized protein</fullName>
    </submittedName>
</protein>
<dbReference type="Gene3D" id="3.40.50.2000">
    <property type="entry name" value="Glycogen Phosphorylase B"/>
    <property type="match status" value="1"/>
</dbReference>
<keyword evidence="3 4" id="KW-0808">Transferase</keyword>
<keyword evidence="6" id="KW-1185">Reference proteome</keyword>
<evidence type="ECO:0000256" key="3">
    <source>
        <dbReference type="ARBA" id="ARBA00022679"/>
    </source>
</evidence>
<keyword evidence="2 4" id="KW-0328">Glycosyltransferase</keyword>
<evidence type="ECO:0000313" key="6">
    <source>
        <dbReference type="Proteomes" id="UP000076408"/>
    </source>
</evidence>
<dbReference type="PROSITE" id="PS00375">
    <property type="entry name" value="UDPGT"/>
    <property type="match status" value="1"/>
</dbReference>
<evidence type="ECO:0000256" key="1">
    <source>
        <dbReference type="ARBA" id="ARBA00009995"/>
    </source>
</evidence>
<evidence type="ECO:0000256" key="2">
    <source>
        <dbReference type="ARBA" id="ARBA00022676"/>
    </source>
</evidence>
<dbReference type="CDD" id="cd03784">
    <property type="entry name" value="GT1_Gtf-like"/>
    <property type="match status" value="1"/>
</dbReference>
<dbReference type="OMA" id="FAMFRMF"/>
<accession>A0A182Y605</accession>
<sequence>MVIRELVVTLVTLCFLVILPAHQASAYRILGINTSPSRSNVIVQDALMKELARRSHHVTMVSPYKEPEQVPNYRKITIPFDPWVLGKVAAHKALVMLQLTNPPVYIDFTKTIFKNANSGWAMIQLLPKLLQQNTVPIYKTLRSQEVQSIIEEPEGYDLLITGIMNDAVFGISHILKCPVIIVCSNAPMVVVNSMVGNPTPISTIPNIMLGLTNPMSFGQRVVNFSGFFLEEAFNIMWKYYQRKAYEELFPPDQFPAYDELRSNVSLVFVNHHFTKGSPRPYVPTMVEVGGLQIKDKPSPLPGDIRQWIDGAEEGVILFSLGTNLLSSSIPPEFVSAILETFRNIKQRVIWKWDTQDMPNKPANVMLVDWLPQDDILAHPNVRLFIMHGGLGGIAEALFHGVPIVGIPMFGDQPVNLAQVEKEGWAYVLQYTELTVETFSKAINEVLHDPRYRENVKRLSQLFRDRPQSAMDTAIYWTEYVIRHKGARHLRYPGADMNFIQRHSLDVLGFIAIMTIVIFKAISLSCRWCCRRSVAKLKKQ</sequence>
<organism evidence="5 6">
    <name type="scientific">Anopheles stephensi</name>
    <name type="common">Indo-Pakistan malaria mosquito</name>
    <dbReference type="NCBI Taxonomy" id="30069"/>
    <lineage>
        <taxon>Eukaryota</taxon>
        <taxon>Metazoa</taxon>
        <taxon>Ecdysozoa</taxon>
        <taxon>Arthropoda</taxon>
        <taxon>Hexapoda</taxon>
        <taxon>Insecta</taxon>
        <taxon>Pterygota</taxon>
        <taxon>Neoptera</taxon>
        <taxon>Endopterygota</taxon>
        <taxon>Diptera</taxon>
        <taxon>Nematocera</taxon>
        <taxon>Culicoidea</taxon>
        <taxon>Culicidae</taxon>
        <taxon>Anophelinae</taxon>
        <taxon>Anopheles</taxon>
    </lineage>
</organism>
<dbReference type="Pfam" id="PF00201">
    <property type="entry name" value="UDPGT"/>
    <property type="match status" value="1"/>
</dbReference>
<evidence type="ECO:0000256" key="4">
    <source>
        <dbReference type="RuleBase" id="RU003718"/>
    </source>
</evidence>
<dbReference type="VEuPathDB" id="VectorBase:ASTE004969"/>
<dbReference type="InterPro" id="IPR002213">
    <property type="entry name" value="UDP_glucos_trans"/>
</dbReference>
<dbReference type="InterPro" id="IPR035595">
    <property type="entry name" value="UDP_glycos_trans_CS"/>
</dbReference>
<comment type="similarity">
    <text evidence="1 4">Belongs to the UDP-glycosyltransferase family.</text>
</comment>